<evidence type="ECO:0000313" key="1">
    <source>
        <dbReference type="EMBL" id="EHC95787.1"/>
    </source>
</evidence>
<dbReference type="EMBL" id="AFCW01002478">
    <property type="protein sequence ID" value="EHC95787.1"/>
    <property type="molecule type" value="Genomic_DNA"/>
</dbReference>
<reference evidence="1 2" key="1">
    <citation type="journal article" date="2011" name="BMC Genomics">
        <title>Genome sequencing reveals diversification of virulence factor content and possible host adaptation in distinct subpopulations of Salmonella enterica.</title>
        <authorList>
            <person name="den Bakker H.C."/>
            <person name="Moreno Switt A.I."/>
            <person name="Govoni G."/>
            <person name="Cummings C.A."/>
            <person name="Ranieri M.L."/>
            <person name="Degoricija L."/>
            <person name="Hoelzer K."/>
            <person name="Rodriguez-Rivera L.D."/>
            <person name="Brown S."/>
            <person name="Bolchacova E."/>
            <person name="Furtado M.R."/>
            <person name="Wiedmann M."/>
        </authorList>
    </citation>
    <scope>NUCLEOTIDE SEQUENCE [LARGE SCALE GENOMIC DNA]</scope>
    <source>
        <strain evidence="1 2">R8-2977</strain>
    </source>
</reference>
<accession>G5S5G4</accession>
<sequence length="42" mass="4610">MPIFCEKVAVLDFPLCITPDRVTKENAGMSAEPMLKTKANLS</sequence>
<organism evidence="1 2">
    <name type="scientific">Salmonella enterica subsp. enterica serovar Urbana str. R8-2977</name>
    <dbReference type="NCBI Taxonomy" id="913084"/>
    <lineage>
        <taxon>Bacteria</taxon>
        <taxon>Pseudomonadati</taxon>
        <taxon>Pseudomonadota</taxon>
        <taxon>Gammaproteobacteria</taxon>
        <taxon>Enterobacterales</taxon>
        <taxon>Enterobacteriaceae</taxon>
        <taxon>Salmonella</taxon>
    </lineage>
</organism>
<evidence type="ECO:0000313" key="2">
    <source>
        <dbReference type="Proteomes" id="UP000004776"/>
    </source>
</evidence>
<dbReference type="Proteomes" id="UP000004776">
    <property type="component" value="Unassembled WGS sequence"/>
</dbReference>
<gene>
    <name evidence="1" type="ORF">LTSEURB_6768</name>
</gene>
<dbReference type="AlphaFoldDB" id="G5S5G4"/>
<name>G5S5G4_SALET</name>
<comment type="caution">
    <text evidence="1">The sequence shown here is derived from an EMBL/GenBank/DDBJ whole genome shotgun (WGS) entry which is preliminary data.</text>
</comment>
<proteinExistence type="predicted"/>
<protein>
    <submittedName>
        <fullName evidence="1">Uncharacterized protein</fullName>
    </submittedName>
</protein>
<dbReference type="PATRIC" id="fig|913084.3.peg.5036"/>